<feature type="region of interest" description="Disordered" evidence="1">
    <location>
        <begin position="1"/>
        <end position="49"/>
    </location>
</feature>
<proteinExistence type="predicted"/>
<gene>
    <name evidence="2" type="ORF">DP116_14730</name>
</gene>
<evidence type="ECO:0000313" key="2">
    <source>
        <dbReference type="EMBL" id="NMG20644.1"/>
    </source>
</evidence>
<comment type="caution">
    <text evidence="2">The sequence shown here is derived from an EMBL/GenBank/DDBJ whole genome shotgun (WGS) entry which is preliminary data.</text>
</comment>
<keyword evidence="3" id="KW-1185">Reference proteome</keyword>
<name>A0ABX1P8L8_9CYAN</name>
<feature type="compositionally biased region" description="Polar residues" evidence="1">
    <location>
        <begin position="23"/>
        <end position="35"/>
    </location>
</feature>
<reference evidence="2 3" key="1">
    <citation type="submission" date="2018-06" db="EMBL/GenBank/DDBJ databases">
        <title>Comparative genomics of Brasilonema spp. strains.</title>
        <authorList>
            <person name="Alvarenga D.O."/>
            <person name="Fiore M.F."/>
            <person name="Varani A.M."/>
        </authorList>
    </citation>
    <scope>NUCLEOTIDE SEQUENCE [LARGE SCALE GENOMIC DNA]</scope>
    <source>
        <strain evidence="2 3">SPC951</strain>
    </source>
</reference>
<accession>A0ABX1P8L8</accession>
<organism evidence="2 3">
    <name type="scientific">Brasilonema bromeliae SPC951</name>
    <dbReference type="NCBI Taxonomy" id="385972"/>
    <lineage>
        <taxon>Bacteria</taxon>
        <taxon>Bacillati</taxon>
        <taxon>Cyanobacteriota</taxon>
        <taxon>Cyanophyceae</taxon>
        <taxon>Nostocales</taxon>
        <taxon>Scytonemataceae</taxon>
        <taxon>Brasilonema</taxon>
        <taxon>Bromeliae group (in: Brasilonema)</taxon>
    </lineage>
</organism>
<protein>
    <submittedName>
        <fullName evidence="2">Uncharacterized protein</fullName>
    </submittedName>
</protein>
<dbReference type="Proteomes" id="UP000718564">
    <property type="component" value="Unassembled WGS sequence"/>
</dbReference>
<dbReference type="EMBL" id="QMEB01000106">
    <property type="protein sequence ID" value="NMG20644.1"/>
    <property type="molecule type" value="Genomic_DNA"/>
</dbReference>
<evidence type="ECO:0000256" key="1">
    <source>
        <dbReference type="SAM" id="MobiDB-lite"/>
    </source>
</evidence>
<evidence type="ECO:0000313" key="3">
    <source>
        <dbReference type="Proteomes" id="UP000718564"/>
    </source>
</evidence>
<sequence>MPIACPLSDLPLSGARSDRPLSAASSKEGTASGEVNAQGFAQGENPSPELVAVRARNPFPALVWSKLLAPKAVKSHCVCP</sequence>
<dbReference type="RefSeq" id="WP_169155904.1">
    <property type="nucleotide sequence ID" value="NZ_CAWPJE010000092.1"/>
</dbReference>